<dbReference type="EMBL" id="CP090893">
    <property type="protein sequence ID" value="ULT98806.1"/>
    <property type="molecule type" value="Genomic_DNA"/>
</dbReference>
<keyword evidence="1" id="KW-0233">DNA recombination</keyword>
<dbReference type="Proteomes" id="UP000827892">
    <property type="component" value="Chromosome III"/>
</dbReference>
<proteinExistence type="predicted"/>
<sequence>MNKSCQKAKRQFVEELEQKAGEEFGHHIERLKMIPFEAKATSTAAAYKAENDKRNSWISQKKLPMDESSFLLYLLDRAKQIGSSALAKISAAYQTANELISNIGASFVSDIIKSKRREESLLKKEVVKVTMEDVQKITMLAMKEDSPERDRDALLAILSFNVMLRESEAAKIKWAGVTQKGGMIEIVVLQHEPGSDADTLMCRWRLRTKGKCPYVFSHLDGSKKLSKQAISTLSTKMLAAIGKPGATHHCFRRGGANHMRRIGHSMEEIQCRIRWRSAAGLQRYLTDVPTAQGCLQSQAESDLFIKKRTFKKCNKKNTDTINFNWDK</sequence>
<evidence type="ECO:0000313" key="2">
    <source>
        <dbReference type="EMBL" id="ULT98806.1"/>
    </source>
</evidence>
<evidence type="ECO:0000256" key="1">
    <source>
        <dbReference type="ARBA" id="ARBA00023172"/>
    </source>
</evidence>
<dbReference type="GO" id="GO:0003677">
    <property type="term" value="F:DNA binding"/>
    <property type="evidence" value="ECO:0007669"/>
    <property type="project" value="InterPro"/>
</dbReference>
<dbReference type="AlphaFoldDB" id="A0AAE9ILM3"/>
<dbReference type="GO" id="GO:0015074">
    <property type="term" value="P:DNA integration"/>
    <property type="evidence" value="ECO:0007669"/>
    <property type="project" value="InterPro"/>
</dbReference>
<dbReference type="GO" id="GO:0006310">
    <property type="term" value="P:DNA recombination"/>
    <property type="evidence" value="ECO:0007669"/>
    <property type="project" value="UniProtKB-KW"/>
</dbReference>
<dbReference type="CDD" id="cd00397">
    <property type="entry name" value="DNA_BRE_C"/>
    <property type="match status" value="1"/>
</dbReference>
<reference evidence="2 3" key="1">
    <citation type="submission" date="2022-05" db="EMBL/GenBank/DDBJ databases">
        <title>Chromosome-level reference genomes for two strains of Caenorhabditis briggsae: an improved platform for comparative genomics.</title>
        <authorList>
            <person name="Stevens L."/>
            <person name="Andersen E.C."/>
        </authorList>
    </citation>
    <scope>NUCLEOTIDE SEQUENCE [LARGE SCALE GENOMIC DNA]</scope>
    <source>
        <strain evidence="2">QX1410_ONT</strain>
        <tissue evidence="2">Whole-organism</tissue>
    </source>
</reference>
<protein>
    <recommendedName>
        <fullName evidence="4">Tyr recombinase domain-containing protein</fullName>
    </recommendedName>
</protein>
<accession>A0AAE9ILM3</accession>
<evidence type="ECO:0008006" key="4">
    <source>
        <dbReference type="Google" id="ProtNLM"/>
    </source>
</evidence>
<dbReference type="PANTHER" id="PTHR33435:SF3">
    <property type="entry name" value="PROTEIN CBG21870"/>
    <property type="match status" value="1"/>
</dbReference>
<dbReference type="InterPro" id="IPR011010">
    <property type="entry name" value="DNA_brk_join_enz"/>
</dbReference>
<name>A0AAE9ILM3_CAEBR</name>
<dbReference type="SUPFAM" id="SSF56349">
    <property type="entry name" value="DNA breaking-rejoining enzymes"/>
    <property type="match status" value="1"/>
</dbReference>
<dbReference type="Gene3D" id="1.10.443.10">
    <property type="entry name" value="Intergrase catalytic core"/>
    <property type="match status" value="1"/>
</dbReference>
<dbReference type="PANTHER" id="PTHR33435">
    <property type="entry name" value="PROTEIN CBG21870-RELATED"/>
    <property type="match status" value="1"/>
</dbReference>
<dbReference type="InterPro" id="IPR013762">
    <property type="entry name" value="Integrase-like_cat_sf"/>
</dbReference>
<evidence type="ECO:0000313" key="3">
    <source>
        <dbReference type="Proteomes" id="UP000827892"/>
    </source>
</evidence>
<organism evidence="2 3">
    <name type="scientific">Caenorhabditis briggsae</name>
    <dbReference type="NCBI Taxonomy" id="6238"/>
    <lineage>
        <taxon>Eukaryota</taxon>
        <taxon>Metazoa</taxon>
        <taxon>Ecdysozoa</taxon>
        <taxon>Nematoda</taxon>
        <taxon>Chromadorea</taxon>
        <taxon>Rhabditida</taxon>
        <taxon>Rhabditina</taxon>
        <taxon>Rhabditomorpha</taxon>
        <taxon>Rhabditoidea</taxon>
        <taxon>Rhabditidae</taxon>
        <taxon>Peloderinae</taxon>
        <taxon>Caenorhabditis</taxon>
    </lineage>
</organism>
<gene>
    <name evidence="2" type="ORF">L3Y34_000278</name>
</gene>